<reference evidence="1 2" key="1">
    <citation type="submission" date="2018-08" db="EMBL/GenBank/DDBJ databases">
        <title>Recombination of ecologically and evolutionarily significant loci maintains genetic cohesion in the Pseudomonas syringae species complex.</title>
        <authorList>
            <person name="Dillon M."/>
            <person name="Thakur S."/>
            <person name="Almeida R.N.D."/>
            <person name="Weir B.S."/>
            <person name="Guttman D.S."/>
        </authorList>
    </citation>
    <scope>NUCLEOTIDE SEQUENCE [LARGE SCALE GENOMIC DNA]</scope>
    <source>
        <strain evidence="1 2">ICMP 13685</strain>
    </source>
</reference>
<evidence type="ECO:0000313" key="1">
    <source>
        <dbReference type="EMBL" id="RMS26161.1"/>
    </source>
</evidence>
<organism evidence="1 2">
    <name type="scientific">Pseudomonas savastanoi</name>
    <name type="common">Pseudomonas syringae pv. savastanoi</name>
    <dbReference type="NCBI Taxonomy" id="29438"/>
    <lineage>
        <taxon>Bacteria</taxon>
        <taxon>Pseudomonadati</taxon>
        <taxon>Pseudomonadota</taxon>
        <taxon>Gammaproteobacteria</taxon>
        <taxon>Pseudomonadales</taxon>
        <taxon>Pseudomonadaceae</taxon>
        <taxon>Pseudomonas</taxon>
    </lineage>
</organism>
<dbReference type="AlphaFoldDB" id="A0A3M5BLP4"/>
<dbReference type="Proteomes" id="UP000269801">
    <property type="component" value="Unassembled WGS sequence"/>
</dbReference>
<gene>
    <name evidence="1" type="ORF">ALP70_101970</name>
</gene>
<name>A0A3M5BLP4_PSESS</name>
<accession>A0A3M5BLP4</accession>
<evidence type="ECO:0000313" key="2">
    <source>
        <dbReference type="Proteomes" id="UP000269801"/>
    </source>
</evidence>
<comment type="caution">
    <text evidence="1">The sequence shown here is derived from an EMBL/GenBank/DDBJ whole genome shotgun (WGS) entry which is preliminary data.</text>
</comment>
<dbReference type="EMBL" id="RBSL01000243">
    <property type="protein sequence ID" value="RMS26161.1"/>
    <property type="molecule type" value="Genomic_DNA"/>
</dbReference>
<protein>
    <submittedName>
        <fullName evidence="1">Uncharacterized protein</fullName>
    </submittedName>
</protein>
<proteinExistence type="predicted"/>
<sequence length="61" mass="6221">MNTTIVGVGAIVDGRYKGANATSTFLLGNLQSTLDNSCDTDTDTDTGVTLVSGLSTLLITP</sequence>